<dbReference type="SUPFAM" id="SSF81342">
    <property type="entry name" value="Transmembrane di-heme cytochromes"/>
    <property type="match status" value="1"/>
</dbReference>
<evidence type="ECO:0000256" key="9">
    <source>
        <dbReference type="ARBA" id="ARBA00022989"/>
    </source>
</evidence>
<evidence type="ECO:0000256" key="4">
    <source>
        <dbReference type="ARBA" id="ARBA00022475"/>
    </source>
</evidence>
<dbReference type="InterPro" id="IPR011577">
    <property type="entry name" value="Cyt_b561_bac/Ni-Hgenase"/>
</dbReference>
<comment type="cofactor">
    <cofactor evidence="1">
        <name>heme b</name>
        <dbReference type="ChEBI" id="CHEBI:60344"/>
    </cofactor>
</comment>
<keyword evidence="5" id="KW-0349">Heme</keyword>
<dbReference type="PANTHER" id="PTHR30529:SF3">
    <property type="entry name" value="CYTOCHROME B561 HOMOLOG 1"/>
    <property type="match status" value="1"/>
</dbReference>
<keyword evidence="4" id="KW-1003">Cell membrane</keyword>
<comment type="caution">
    <text evidence="15">The sequence shown here is derived from an EMBL/GenBank/DDBJ whole genome shotgun (WGS) entry which is preliminary data.</text>
</comment>
<reference evidence="16" key="1">
    <citation type="journal article" date="2019" name="Int. J. Syst. Evol. Microbiol.">
        <title>The Global Catalogue of Microorganisms (GCM) 10K type strain sequencing project: providing services to taxonomists for standard genome sequencing and annotation.</title>
        <authorList>
            <consortium name="The Broad Institute Genomics Platform"/>
            <consortium name="The Broad Institute Genome Sequencing Center for Infectious Disease"/>
            <person name="Wu L."/>
            <person name="Ma J."/>
        </authorList>
    </citation>
    <scope>NUCLEOTIDE SEQUENCE [LARGE SCALE GENOMIC DNA]</scope>
    <source>
        <strain evidence="16">KCTC 42211</strain>
    </source>
</reference>
<evidence type="ECO:0000256" key="12">
    <source>
        <dbReference type="ARBA" id="ARBA00037975"/>
    </source>
</evidence>
<keyword evidence="10" id="KW-0408">Iron</keyword>
<sequence>MSVIGSRYSPALRRVHWLMALLVAAAYLLIEQRGLFPRGSAPRAAMVQGHFWVGISIVLLALWRLRLRRRDGAPPVTPALAAWNTLASKLLHLALYLFLVVQPLLGLATAWSDGKSIVLPFTGIALPALLPENEALAHTLEDLHGTIGELFYWVIGAHILAALWHHLLRRDDTLRRMF</sequence>
<proteinExistence type="inferred from homology"/>
<keyword evidence="3" id="KW-0813">Transport</keyword>
<feature type="domain" description="Cytochrome b561 bacterial/Ni-hydrogenase" evidence="14">
    <location>
        <begin position="7"/>
        <end position="178"/>
    </location>
</feature>
<dbReference type="Proteomes" id="UP001595724">
    <property type="component" value="Unassembled WGS sequence"/>
</dbReference>
<name>A0ABV7UT62_9GAMM</name>
<keyword evidence="8" id="KW-0249">Electron transport</keyword>
<keyword evidence="7" id="KW-0479">Metal-binding</keyword>
<evidence type="ECO:0000256" key="5">
    <source>
        <dbReference type="ARBA" id="ARBA00022617"/>
    </source>
</evidence>
<dbReference type="InterPro" id="IPR016174">
    <property type="entry name" value="Di-haem_cyt_TM"/>
</dbReference>
<dbReference type="RefSeq" id="WP_386709226.1">
    <property type="nucleotide sequence ID" value="NZ_JBHRYF010000008.1"/>
</dbReference>
<evidence type="ECO:0000256" key="10">
    <source>
        <dbReference type="ARBA" id="ARBA00023004"/>
    </source>
</evidence>
<comment type="subcellular location">
    <subcellularLocation>
        <location evidence="2">Cell membrane</location>
        <topology evidence="2">Multi-pass membrane protein</topology>
    </subcellularLocation>
</comment>
<gene>
    <name evidence="15" type="ORF">ACFOM9_08985</name>
</gene>
<feature type="transmembrane region" description="Helical" evidence="13">
    <location>
        <begin position="45"/>
        <end position="63"/>
    </location>
</feature>
<organism evidence="15 16">
    <name type="scientific">Luteimonas notoginsengisoli</name>
    <dbReference type="NCBI Taxonomy" id="1578200"/>
    <lineage>
        <taxon>Bacteria</taxon>
        <taxon>Pseudomonadati</taxon>
        <taxon>Pseudomonadota</taxon>
        <taxon>Gammaproteobacteria</taxon>
        <taxon>Lysobacterales</taxon>
        <taxon>Lysobacteraceae</taxon>
        <taxon>Luteimonas</taxon>
    </lineage>
</organism>
<evidence type="ECO:0000313" key="16">
    <source>
        <dbReference type="Proteomes" id="UP001595724"/>
    </source>
</evidence>
<keyword evidence="9 13" id="KW-1133">Transmembrane helix</keyword>
<evidence type="ECO:0000256" key="6">
    <source>
        <dbReference type="ARBA" id="ARBA00022692"/>
    </source>
</evidence>
<evidence type="ECO:0000256" key="1">
    <source>
        <dbReference type="ARBA" id="ARBA00001970"/>
    </source>
</evidence>
<evidence type="ECO:0000256" key="7">
    <source>
        <dbReference type="ARBA" id="ARBA00022723"/>
    </source>
</evidence>
<evidence type="ECO:0000259" key="14">
    <source>
        <dbReference type="Pfam" id="PF01292"/>
    </source>
</evidence>
<keyword evidence="6 13" id="KW-0812">Transmembrane</keyword>
<accession>A0ABV7UT62</accession>
<feature type="transmembrane region" description="Helical" evidence="13">
    <location>
        <begin position="93"/>
        <end position="111"/>
    </location>
</feature>
<protein>
    <submittedName>
        <fullName evidence="15">Cytochrome b</fullName>
    </submittedName>
</protein>
<evidence type="ECO:0000256" key="8">
    <source>
        <dbReference type="ARBA" id="ARBA00022982"/>
    </source>
</evidence>
<dbReference type="EMBL" id="JBHRYF010000008">
    <property type="protein sequence ID" value="MFC3660197.1"/>
    <property type="molecule type" value="Genomic_DNA"/>
</dbReference>
<keyword evidence="16" id="KW-1185">Reference proteome</keyword>
<dbReference type="Pfam" id="PF01292">
    <property type="entry name" value="Ni_hydr_CYTB"/>
    <property type="match status" value="1"/>
</dbReference>
<evidence type="ECO:0000256" key="11">
    <source>
        <dbReference type="ARBA" id="ARBA00023136"/>
    </source>
</evidence>
<comment type="similarity">
    <text evidence="12">Belongs to the cytochrome b561 family.</text>
</comment>
<feature type="transmembrane region" description="Helical" evidence="13">
    <location>
        <begin position="150"/>
        <end position="168"/>
    </location>
</feature>
<dbReference type="InterPro" id="IPR052168">
    <property type="entry name" value="Cytochrome_b561_oxidase"/>
</dbReference>
<evidence type="ECO:0000256" key="13">
    <source>
        <dbReference type="SAM" id="Phobius"/>
    </source>
</evidence>
<evidence type="ECO:0000313" key="15">
    <source>
        <dbReference type="EMBL" id="MFC3660197.1"/>
    </source>
</evidence>
<evidence type="ECO:0000256" key="2">
    <source>
        <dbReference type="ARBA" id="ARBA00004651"/>
    </source>
</evidence>
<evidence type="ECO:0000256" key="3">
    <source>
        <dbReference type="ARBA" id="ARBA00022448"/>
    </source>
</evidence>
<dbReference type="PANTHER" id="PTHR30529">
    <property type="entry name" value="CYTOCHROME B561"/>
    <property type="match status" value="1"/>
</dbReference>
<feature type="transmembrane region" description="Helical" evidence="13">
    <location>
        <begin position="12"/>
        <end position="30"/>
    </location>
</feature>
<keyword evidence="11 13" id="KW-0472">Membrane</keyword>